<dbReference type="SUPFAM" id="SSF54843">
    <property type="entry name" value="Ribosomal protein L22"/>
    <property type="match status" value="1"/>
</dbReference>
<evidence type="ECO:0000256" key="6">
    <source>
        <dbReference type="ARBA" id="ARBA00035207"/>
    </source>
</evidence>
<comment type="function">
    <text evidence="7 10">This protein binds specifically to 23S rRNA; its binding is stimulated by other ribosomal proteins, e.g., L4, L17, and L20. It is important during the early stages of 50S assembly. It makes multiple contacts with different domains of the 23S rRNA in the assembled 50S subunit and ribosome.</text>
</comment>
<comment type="subunit">
    <text evidence="7 9">Part of the 50S ribosomal subunit.</text>
</comment>
<comment type="similarity">
    <text evidence="1 7 8">Belongs to the universal ribosomal protein uL22 family.</text>
</comment>
<evidence type="ECO:0000256" key="3">
    <source>
        <dbReference type="ARBA" id="ARBA00022884"/>
    </source>
</evidence>
<dbReference type="CDD" id="cd00336">
    <property type="entry name" value="Ribosomal_L22"/>
    <property type="match status" value="1"/>
</dbReference>
<comment type="function">
    <text evidence="7">The globular domain of the protein is located near the polypeptide exit tunnel on the outside of the subunit, while an extended beta-hairpin is found that lines the wall of the exit tunnel in the center of the 70S ribosome.</text>
</comment>
<keyword evidence="3 7" id="KW-0694">RNA-binding</keyword>
<gene>
    <name evidence="7" type="primary">rplV</name>
    <name evidence="11" type="ORF">F0U60_23530</name>
</gene>
<organism evidence="11 12">
    <name type="scientific">Archangium minus</name>
    <dbReference type="NCBI Taxonomy" id="83450"/>
    <lineage>
        <taxon>Bacteria</taxon>
        <taxon>Pseudomonadati</taxon>
        <taxon>Myxococcota</taxon>
        <taxon>Myxococcia</taxon>
        <taxon>Myxococcales</taxon>
        <taxon>Cystobacterineae</taxon>
        <taxon>Archangiaceae</taxon>
        <taxon>Archangium</taxon>
    </lineage>
</organism>
<evidence type="ECO:0000313" key="11">
    <source>
        <dbReference type="EMBL" id="WNG46758.1"/>
    </source>
</evidence>
<dbReference type="HAMAP" id="MF_01331_B">
    <property type="entry name" value="Ribosomal_uL22_B"/>
    <property type="match status" value="1"/>
</dbReference>
<dbReference type="InterPro" id="IPR005727">
    <property type="entry name" value="Ribosomal_uL22_bac/chlpt-type"/>
</dbReference>
<proteinExistence type="inferred from homology"/>
<dbReference type="NCBIfam" id="TIGR01044">
    <property type="entry name" value="rplV_bact"/>
    <property type="match status" value="1"/>
</dbReference>
<dbReference type="PANTHER" id="PTHR13501">
    <property type="entry name" value="CHLOROPLAST 50S RIBOSOMAL PROTEIN L22-RELATED"/>
    <property type="match status" value="1"/>
</dbReference>
<name>A0ABY9WT20_9BACT</name>
<dbReference type="GO" id="GO:0005840">
    <property type="term" value="C:ribosome"/>
    <property type="evidence" value="ECO:0007669"/>
    <property type="project" value="UniProtKB-KW"/>
</dbReference>
<evidence type="ECO:0000256" key="10">
    <source>
        <dbReference type="RuleBase" id="RU004008"/>
    </source>
</evidence>
<protein>
    <recommendedName>
        <fullName evidence="6 7">Large ribosomal subunit protein uL22</fullName>
    </recommendedName>
</protein>
<evidence type="ECO:0000313" key="12">
    <source>
        <dbReference type="Proteomes" id="UP001611383"/>
    </source>
</evidence>
<evidence type="ECO:0000256" key="4">
    <source>
        <dbReference type="ARBA" id="ARBA00022980"/>
    </source>
</evidence>
<dbReference type="InterPro" id="IPR036394">
    <property type="entry name" value="Ribosomal_uL22_sf"/>
</dbReference>
<dbReference type="PROSITE" id="PS00464">
    <property type="entry name" value="RIBOSOMAL_L22"/>
    <property type="match status" value="1"/>
</dbReference>
<dbReference type="PANTHER" id="PTHR13501:SF8">
    <property type="entry name" value="LARGE RIBOSOMAL SUBUNIT PROTEIN UL22M"/>
    <property type="match status" value="1"/>
</dbReference>
<evidence type="ECO:0000256" key="5">
    <source>
        <dbReference type="ARBA" id="ARBA00023274"/>
    </source>
</evidence>
<dbReference type="InterPro" id="IPR001063">
    <property type="entry name" value="Ribosomal_uL22"/>
</dbReference>
<evidence type="ECO:0000256" key="2">
    <source>
        <dbReference type="ARBA" id="ARBA00022730"/>
    </source>
</evidence>
<reference evidence="11 12" key="1">
    <citation type="submission" date="2019-08" db="EMBL/GenBank/DDBJ databases">
        <title>Archangium and Cystobacter genomes.</title>
        <authorList>
            <person name="Chen I.-C.K."/>
            <person name="Wielgoss S."/>
        </authorList>
    </citation>
    <scope>NUCLEOTIDE SEQUENCE [LARGE SCALE GENOMIC DNA]</scope>
    <source>
        <strain evidence="11 12">Cbm 6</strain>
    </source>
</reference>
<keyword evidence="4 7" id="KW-0689">Ribosomal protein</keyword>
<dbReference type="RefSeq" id="WP_203404239.1">
    <property type="nucleotide sequence ID" value="NZ_CP043494.1"/>
</dbReference>
<dbReference type="Pfam" id="PF00237">
    <property type="entry name" value="Ribosomal_L22"/>
    <property type="match status" value="1"/>
</dbReference>
<evidence type="ECO:0000256" key="7">
    <source>
        <dbReference type="HAMAP-Rule" id="MF_01331"/>
    </source>
</evidence>
<dbReference type="InterPro" id="IPR018260">
    <property type="entry name" value="Ribosomal_uL22_CS"/>
</dbReference>
<dbReference type="InterPro" id="IPR047867">
    <property type="entry name" value="Ribosomal_uL22_bac/org-type"/>
</dbReference>
<keyword evidence="5 7" id="KW-0687">Ribonucleoprotein</keyword>
<dbReference type="EMBL" id="CP043494">
    <property type="protein sequence ID" value="WNG46758.1"/>
    <property type="molecule type" value="Genomic_DNA"/>
</dbReference>
<evidence type="ECO:0000256" key="9">
    <source>
        <dbReference type="RuleBase" id="RU004006"/>
    </source>
</evidence>
<dbReference type="Proteomes" id="UP001611383">
    <property type="component" value="Chromosome"/>
</dbReference>
<keyword evidence="12" id="KW-1185">Reference proteome</keyword>
<sequence>MESKAHLRFLRMSPRKVSTVAALVRGKPVGQALNILRFTSRAAAVPVAKLIKSAVANATDLSKGQVDVDRLIVKTISVDQGPTQRRYMPRAMGRASRINKKTSHIHVVLAEAAK</sequence>
<dbReference type="Gene3D" id="3.90.470.10">
    <property type="entry name" value="Ribosomal protein L22/L17"/>
    <property type="match status" value="1"/>
</dbReference>
<keyword evidence="2 7" id="KW-0699">rRNA-binding</keyword>
<accession>A0ABY9WT20</accession>
<evidence type="ECO:0000256" key="1">
    <source>
        <dbReference type="ARBA" id="ARBA00009451"/>
    </source>
</evidence>
<evidence type="ECO:0000256" key="8">
    <source>
        <dbReference type="RuleBase" id="RU004005"/>
    </source>
</evidence>